<protein>
    <submittedName>
        <fullName evidence="1">Uncharacterized protein</fullName>
    </submittedName>
</protein>
<dbReference type="Proteomes" id="UP000179270">
    <property type="component" value="Unassembled WGS sequence"/>
</dbReference>
<comment type="caution">
    <text evidence="1">The sequence shown here is derived from an EMBL/GenBank/DDBJ whole genome shotgun (WGS) entry which is preliminary data.</text>
</comment>
<dbReference type="EMBL" id="MGAF01000026">
    <property type="protein sequence ID" value="OGK40764.1"/>
    <property type="molecule type" value="Genomic_DNA"/>
</dbReference>
<gene>
    <name evidence="1" type="ORF">A3A74_04055</name>
</gene>
<proteinExistence type="predicted"/>
<dbReference type="STRING" id="1802055.A3A74_04055"/>
<organism evidence="1 2">
    <name type="scientific">Candidatus Roizmanbacteria bacterium RIFCSPLOWO2_01_FULL_35_13</name>
    <dbReference type="NCBI Taxonomy" id="1802055"/>
    <lineage>
        <taxon>Bacteria</taxon>
        <taxon>Candidatus Roizmaniibacteriota</taxon>
    </lineage>
</organism>
<sequence>MEEVPVTIKNPAAQPKAKEILYQPSYDSLGSRILLTVSNFDKFHPILDPNKKDVAAITEQDIQTDRKKYNLKILNEVSDDERRKKNGVASEHLTTAVTEWASDASERFNRIKPLKKQIQNFLGLDEASDFTTEQVITYYKKYFDVVNQGTKYEVFADDIIERYASSGNFDFEAYNRDIDGIRLFSRKFFGEEGDEIIQKYITHWINFKGDPKKYVTEANKEINTVQDIHKPHLEKLFKKAQEIQTTKKDNLELESIPENIKQELKDVPFGEIKAIEKSRNLMITKRSQIRELVEPLLVFAAERFWDLNIRTLSTSANAKDIGHTGYIIIDYNSLSDENKKIAEEHGELIPNYDGFPVIKFSLPITPETSTQSIQKQSDLFADKFKKQKAHWIPSYTLAEISKKYNAYHNEPELTPEFLIEQGLYYDKEGDKFYLSEEHFQKVVDESEVDEVPAGTFKTVSTNSTDQFAKIEQPTSKPTQLETTPLAEKPKIVKINSLKEILGILDKGQPDEIQNISITEAGLLDLLPKAILDSVKSKNPAAKKFNPQITDDIKKTNFAIDQSGNSGKGTVKGKIGAEGKFLLMPINIGIDIEFKNSDDNKDIVPSGISVQPDNFQSLVADNLRKYKIKEELRLYLQKQIKGRRVLKNLDLSINSKDKTLDVTIQ</sequence>
<accession>A0A1F7IBM3</accession>
<reference evidence="1 2" key="1">
    <citation type="journal article" date="2016" name="Nat. Commun.">
        <title>Thousands of microbial genomes shed light on interconnected biogeochemical processes in an aquifer system.</title>
        <authorList>
            <person name="Anantharaman K."/>
            <person name="Brown C.T."/>
            <person name="Hug L.A."/>
            <person name="Sharon I."/>
            <person name="Castelle C.J."/>
            <person name="Probst A.J."/>
            <person name="Thomas B.C."/>
            <person name="Singh A."/>
            <person name="Wilkins M.J."/>
            <person name="Karaoz U."/>
            <person name="Brodie E.L."/>
            <person name="Williams K.H."/>
            <person name="Hubbard S.S."/>
            <person name="Banfield J.F."/>
        </authorList>
    </citation>
    <scope>NUCLEOTIDE SEQUENCE [LARGE SCALE GENOMIC DNA]</scope>
</reference>
<dbReference type="AlphaFoldDB" id="A0A1F7IBM3"/>
<name>A0A1F7IBM3_9BACT</name>
<evidence type="ECO:0000313" key="2">
    <source>
        <dbReference type="Proteomes" id="UP000179270"/>
    </source>
</evidence>
<evidence type="ECO:0000313" key="1">
    <source>
        <dbReference type="EMBL" id="OGK40764.1"/>
    </source>
</evidence>